<dbReference type="InterPro" id="IPR003593">
    <property type="entry name" value="AAA+_ATPase"/>
</dbReference>
<comment type="caution">
    <text evidence="3">The sequence shown here is derived from an EMBL/GenBank/DDBJ whole genome shotgun (WGS) entry which is preliminary data.</text>
</comment>
<dbReference type="Gene3D" id="3.30.230.10">
    <property type="match status" value="1"/>
</dbReference>
<dbReference type="InterPro" id="IPR027417">
    <property type="entry name" value="P-loop_NTPase"/>
</dbReference>
<feature type="domain" description="AAA+ ATPase" evidence="2">
    <location>
        <begin position="209"/>
        <end position="391"/>
    </location>
</feature>
<dbReference type="PANTHER" id="PTHR32039:SF7">
    <property type="entry name" value="COMPETENCE PROTEIN COMM"/>
    <property type="match status" value="1"/>
</dbReference>
<dbReference type="Gene3D" id="3.40.50.300">
    <property type="entry name" value="P-loop containing nucleotide triphosphate hydrolases"/>
    <property type="match status" value="1"/>
</dbReference>
<accession>A0ABT7V2W7</accession>
<evidence type="ECO:0000256" key="1">
    <source>
        <dbReference type="ARBA" id="ARBA00006354"/>
    </source>
</evidence>
<keyword evidence="4" id="KW-1185">Reference proteome</keyword>
<evidence type="ECO:0000259" key="2">
    <source>
        <dbReference type="SMART" id="SM00382"/>
    </source>
</evidence>
<reference evidence="3" key="2">
    <citation type="submission" date="2023-06" db="EMBL/GenBank/DDBJ databases">
        <authorList>
            <person name="Zeman M."/>
            <person name="Kubasova T."/>
            <person name="Jahodarova E."/>
            <person name="Nykrynova M."/>
            <person name="Rychlik I."/>
        </authorList>
    </citation>
    <scope>NUCLEOTIDE SEQUENCE</scope>
    <source>
        <strain evidence="3">153_Feed</strain>
    </source>
</reference>
<dbReference type="InterPro" id="IPR025158">
    <property type="entry name" value="Mg_chelat-rel_C"/>
</dbReference>
<dbReference type="Pfam" id="PF13541">
    <property type="entry name" value="ChlI"/>
    <property type="match status" value="1"/>
</dbReference>
<dbReference type="Pfam" id="PF01078">
    <property type="entry name" value="Mg_chelatase"/>
    <property type="match status" value="1"/>
</dbReference>
<dbReference type="InterPro" id="IPR000523">
    <property type="entry name" value="Mg_chelatse_chII-like_cat_dom"/>
</dbReference>
<name>A0ABT7V2W7_9ACTN</name>
<dbReference type="Proteomes" id="UP001529256">
    <property type="component" value="Unassembled WGS sequence"/>
</dbReference>
<dbReference type="InterPro" id="IPR020568">
    <property type="entry name" value="Ribosomal_Su5_D2-typ_SF"/>
</dbReference>
<dbReference type="InterPro" id="IPR004482">
    <property type="entry name" value="Mg_chelat-rel"/>
</dbReference>
<dbReference type="CDD" id="cd00009">
    <property type="entry name" value="AAA"/>
    <property type="match status" value="1"/>
</dbReference>
<dbReference type="InterPro" id="IPR045006">
    <property type="entry name" value="CHLI-like"/>
</dbReference>
<gene>
    <name evidence="3" type="ORF">QUW25_04585</name>
</gene>
<evidence type="ECO:0000313" key="4">
    <source>
        <dbReference type="Proteomes" id="UP001529256"/>
    </source>
</evidence>
<dbReference type="RefSeq" id="WP_289511043.1">
    <property type="nucleotide sequence ID" value="NZ_JAUDEA010000005.1"/>
</dbReference>
<evidence type="ECO:0000313" key="3">
    <source>
        <dbReference type="EMBL" id="MDM8270950.1"/>
    </source>
</evidence>
<dbReference type="SUPFAM" id="SSF52540">
    <property type="entry name" value="P-loop containing nucleoside triphosphate hydrolases"/>
    <property type="match status" value="1"/>
</dbReference>
<dbReference type="EMBL" id="JAUDEA010000005">
    <property type="protein sequence ID" value="MDM8270950.1"/>
    <property type="molecule type" value="Genomic_DNA"/>
</dbReference>
<dbReference type="SMART" id="SM00382">
    <property type="entry name" value="AAA"/>
    <property type="match status" value="1"/>
</dbReference>
<proteinExistence type="inferred from homology"/>
<dbReference type="SUPFAM" id="SSF54211">
    <property type="entry name" value="Ribosomal protein S5 domain 2-like"/>
    <property type="match status" value="1"/>
</dbReference>
<dbReference type="Pfam" id="PF13335">
    <property type="entry name" value="Mg_chelatase_C"/>
    <property type="match status" value="1"/>
</dbReference>
<sequence>MSGGAVSVSTAQIHGVETISVEVQVSLSGGLPGFDVVGMPDASVLEARSRVRCALKACNFTIPREHVIINLMPGDKRKTGTAFDLPIAVAILIATRQLPPDVARGCLLVGELGLNGEVNPVRGDVAYAALAREKGLTLVTSADSPLTPGLVGDARGISTLGQLREGAENLPLLRQRESCVGAQRDRAIDFIDVVDQELAKRAMVIAAAGRHGMLMIGPPGAGKTMLARRLPTILPPLTDDERAMALLIHSVAGQSLDTVAEGRRPFRAPHHSISTGGLIGGGRPVIPGEISLAHGGVLFLDELPEFARNSLQALRQPLEDGVVRITRVEGSYSFPCDFQLVAAANPCPCGHLGDPGHECTCSAARIAAYQSRIGGPLMDRIDIVVDVARPKSSKVIQGQEGMGTHEMAELVSAAREFRKERELGLGEAIRDPVARARLDPRAQAVFESLADRLALGGRAIVRVARVARTIADLEQREYVSEDNVVEALGFRSREMS</sequence>
<dbReference type="NCBIfam" id="TIGR00368">
    <property type="entry name" value="YifB family Mg chelatase-like AAA ATPase"/>
    <property type="match status" value="1"/>
</dbReference>
<protein>
    <submittedName>
        <fullName evidence="3">YifB family Mg chelatase-like AAA ATPase</fullName>
    </submittedName>
</protein>
<organism evidence="3 4">
    <name type="scientific">Thermophilibacter provencensis</name>
    <dbReference type="NCBI Taxonomy" id="1852386"/>
    <lineage>
        <taxon>Bacteria</taxon>
        <taxon>Bacillati</taxon>
        <taxon>Actinomycetota</taxon>
        <taxon>Coriobacteriia</taxon>
        <taxon>Coriobacteriales</taxon>
        <taxon>Atopobiaceae</taxon>
        <taxon>Thermophilibacter</taxon>
    </lineage>
</organism>
<reference evidence="3" key="1">
    <citation type="submission" date="2023-06" db="EMBL/GenBank/DDBJ databases">
        <title>Identification and characterization of horizontal gene transfer across gut microbiota members of farm animals based on homology search.</title>
        <authorList>
            <person name="Schwarzerova J."/>
            <person name="Nykrynova M."/>
            <person name="Jureckova K."/>
            <person name="Cejkova D."/>
            <person name="Rychlik I."/>
        </authorList>
    </citation>
    <scope>NUCLEOTIDE SEQUENCE</scope>
    <source>
        <strain evidence="3">153_Feed</strain>
    </source>
</reference>
<dbReference type="InterPro" id="IPR014721">
    <property type="entry name" value="Ribsml_uS5_D2-typ_fold_subgr"/>
</dbReference>
<dbReference type="PANTHER" id="PTHR32039">
    <property type="entry name" value="MAGNESIUM-CHELATASE SUBUNIT CHLI"/>
    <property type="match status" value="1"/>
</dbReference>
<comment type="similarity">
    <text evidence="1">Belongs to the Mg-chelatase subunits D/I family. ComM subfamily.</text>
</comment>